<proteinExistence type="predicted"/>
<sequence>MVSIRIEDASLSEEELGDITGATLAMVDDLRRRRLISSGMPGDPVSFKDACFVLAWCRFTEMGVGDEPQDEFTTRSACASLSMMPLLAFASEAARARYDMSGPMVRTTHPDHVPGRYVIVSGDRLVRVDALAAFEEARRDWSDRDASVLVFDAKVAAEHLLDCMGRPPQREVHVSD</sequence>
<protein>
    <submittedName>
        <fullName evidence="1">Uncharacterized protein</fullName>
    </submittedName>
</protein>
<reference evidence="1 2" key="1">
    <citation type="submission" date="2016-10" db="EMBL/GenBank/DDBJ databases">
        <authorList>
            <person name="de Groot N.N."/>
        </authorList>
    </citation>
    <scope>NUCLEOTIDE SEQUENCE [LARGE SCALE GENOMIC DNA]</scope>
    <source>
        <strain evidence="2">L7-484,KACC 16230,DSM 25025</strain>
    </source>
</reference>
<dbReference type="EMBL" id="FNIT01000006">
    <property type="protein sequence ID" value="SDO40872.1"/>
    <property type="molecule type" value="Genomic_DNA"/>
</dbReference>
<evidence type="ECO:0000313" key="2">
    <source>
        <dbReference type="Proteomes" id="UP000198793"/>
    </source>
</evidence>
<name>A0A1H0JB98_9HYPH</name>
<dbReference type="AlphaFoldDB" id="A0A1H0JB98"/>
<accession>A0A1H0JB98</accession>
<dbReference type="RefSeq" id="WP_090674365.1">
    <property type="nucleotide sequence ID" value="NZ_FNIT01000006.1"/>
</dbReference>
<dbReference type="Proteomes" id="UP000198793">
    <property type="component" value="Unassembled WGS sequence"/>
</dbReference>
<keyword evidence="2" id="KW-1185">Reference proteome</keyword>
<gene>
    <name evidence="1" type="ORF">SAMN05192530_10694</name>
</gene>
<evidence type="ECO:0000313" key="1">
    <source>
        <dbReference type="EMBL" id="SDO40872.1"/>
    </source>
</evidence>
<dbReference type="STRING" id="1166073.SAMN05192530_10694"/>
<organism evidence="1 2">
    <name type="scientific">Aureimonas jatrophae</name>
    <dbReference type="NCBI Taxonomy" id="1166073"/>
    <lineage>
        <taxon>Bacteria</taxon>
        <taxon>Pseudomonadati</taxon>
        <taxon>Pseudomonadota</taxon>
        <taxon>Alphaproteobacteria</taxon>
        <taxon>Hyphomicrobiales</taxon>
        <taxon>Aurantimonadaceae</taxon>
        <taxon>Aureimonas</taxon>
    </lineage>
</organism>